<keyword evidence="9 16" id="KW-1015">Disulfide bond</keyword>
<feature type="binding site" evidence="17">
    <location>
        <position position="217"/>
    </location>
    <ligand>
        <name>substrate</name>
    </ligand>
</feature>
<feature type="binding site" evidence="15">
    <location>
        <position position="188"/>
    </location>
    <ligand>
        <name>Ca(2+)</name>
        <dbReference type="ChEBI" id="CHEBI:29108"/>
        <label>1</label>
    </ligand>
</feature>
<comment type="caution">
    <text evidence="20">The sequence shown here is derived from an EMBL/GenBank/DDBJ whole genome shotgun (WGS) entry which is preliminary data.</text>
</comment>
<evidence type="ECO:0000256" key="13">
    <source>
        <dbReference type="PIRSR" id="PIRSR001024-1"/>
    </source>
</evidence>
<evidence type="ECO:0000256" key="4">
    <source>
        <dbReference type="ARBA" id="ARBA00012595"/>
    </source>
</evidence>
<evidence type="ECO:0000313" key="20">
    <source>
        <dbReference type="EMBL" id="RSH90584.1"/>
    </source>
</evidence>
<feature type="binding site" evidence="17">
    <location>
        <position position="311"/>
    </location>
    <ligand>
        <name>substrate</name>
    </ligand>
</feature>
<evidence type="ECO:0000259" key="19">
    <source>
        <dbReference type="SMART" id="SM00642"/>
    </source>
</evidence>
<proteinExistence type="inferred from homology"/>
<dbReference type="Pfam" id="PF00128">
    <property type="entry name" value="Alpha-amylase"/>
    <property type="match status" value="1"/>
</dbReference>
<dbReference type="PIRSF" id="PIRSF001024">
    <property type="entry name" value="Alph-amyl_fung"/>
    <property type="match status" value="1"/>
</dbReference>
<dbReference type="SMART" id="SM00642">
    <property type="entry name" value="Aamy"/>
    <property type="match status" value="1"/>
</dbReference>
<reference evidence="20 21" key="1">
    <citation type="submission" date="2018-11" db="EMBL/GenBank/DDBJ databases">
        <title>Genome sequence of Saitozyma podzolica DSM 27192.</title>
        <authorList>
            <person name="Aliyu H."/>
            <person name="Gorte O."/>
            <person name="Ochsenreither K."/>
        </authorList>
    </citation>
    <scope>NUCLEOTIDE SEQUENCE [LARGE SCALE GENOMIC DNA]</scope>
    <source>
        <strain evidence="20 21">DSM 27192</strain>
    </source>
</reference>
<organism evidence="20 21">
    <name type="scientific">Saitozyma podzolica</name>
    <dbReference type="NCBI Taxonomy" id="1890683"/>
    <lineage>
        <taxon>Eukaryota</taxon>
        <taxon>Fungi</taxon>
        <taxon>Dikarya</taxon>
        <taxon>Basidiomycota</taxon>
        <taxon>Agaricomycotina</taxon>
        <taxon>Tremellomycetes</taxon>
        <taxon>Tremellales</taxon>
        <taxon>Trimorphomycetaceae</taxon>
        <taxon>Saitozyma</taxon>
    </lineage>
</organism>
<dbReference type="Gene3D" id="2.60.40.1180">
    <property type="entry name" value="Golgi alpha-mannosidase II"/>
    <property type="match status" value="1"/>
</dbReference>
<evidence type="ECO:0000256" key="6">
    <source>
        <dbReference type="ARBA" id="ARBA00022729"/>
    </source>
</evidence>
<keyword evidence="11" id="KW-0119">Carbohydrate metabolism</keyword>
<dbReference type="GO" id="GO:0004556">
    <property type="term" value="F:alpha-amylase activity"/>
    <property type="evidence" value="ECO:0007669"/>
    <property type="project" value="UniProtKB-EC"/>
</dbReference>
<evidence type="ECO:0000256" key="1">
    <source>
        <dbReference type="ARBA" id="ARBA00000548"/>
    </source>
</evidence>
<feature type="domain" description="Glycosyl hydrolase family 13 catalytic" evidence="19">
    <location>
        <begin position="32"/>
        <end position="383"/>
    </location>
</feature>
<feature type="binding site" evidence="17">
    <location>
        <position position="138"/>
    </location>
    <ligand>
        <name>substrate</name>
    </ligand>
</feature>
<keyword evidence="10" id="KW-0325">Glycoprotein</keyword>
<dbReference type="EMBL" id="RSCD01000010">
    <property type="protein sequence ID" value="RSH90584.1"/>
    <property type="molecule type" value="Genomic_DNA"/>
</dbReference>
<evidence type="ECO:0000256" key="3">
    <source>
        <dbReference type="ARBA" id="ARBA00008061"/>
    </source>
</evidence>
<keyword evidence="8 15" id="KW-0106">Calcium</keyword>
<dbReference type="CDD" id="cd11319">
    <property type="entry name" value="AmyAc_euk_AmyA"/>
    <property type="match status" value="1"/>
</dbReference>
<dbReference type="GO" id="GO:0016052">
    <property type="term" value="P:carbohydrate catabolic process"/>
    <property type="evidence" value="ECO:0007669"/>
    <property type="project" value="InterPro"/>
</dbReference>
<dbReference type="InterPro" id="IPR015340">
    <property type="entry name" value="A_amylase_C_dom"/>
</dbReference>
<dbReference type="InterPro" id="IPR006047">
    <property type="entry name" value="GH13_cat_dom"/>
</dbReference>
<dbReference type="FunFam" id="3.20.20.80:FF:000120">
    <property type="entry name" value="Alpha-amylase A"/>
    <property type="match status" value="1"/>
</dbReference>
<dbReference type="GO" id="GO:0005509">
    <property type="term" value="F:calcium ion binding"/>
    <property type="evidence" value="ECO:0007669"/>
    <property type="project" value="InterPro"/>
</dbReference>
<evidence type="ECO:0000256" key="12">
    <source>
        <dbReference type="ARBA" id="ARBA00023295"/>
    </source>
</evidence>
<gene>
    <name evidence="20" type="ORF">EHS25_001189</name>
</gene>
<keyword evidence="5 15" id="KW-0479">Metal-binding</keyword>
<feature type="chain" id="PRO_5019387621" description="alpha-amylase" evidence="18">
    <location>
        <begin position="20"/>
        <end position="539"/>
    </location>
</feature>
<feature type="disulfide bond" evidence="16">
    <location>
        <begin position="166"/>
        <end position="180"/>
    </location>
</feature>
<evidence type="ECO:0000256" key="5">
    <source>
        <dbReference type="ARBA" id="ARBA00022723"/>
    </source>
</evidence>
<comment type="catalytic activity">
    <reaction evidence="1">
        <text>Endohydrolysis of (1-&gt;4)-alpha-D-glucosidic linkages in polysaccharides containing three or more (1-&gt;4)-alpha-linked D-glucose units.</text>
        <dbReference type="EC" id="3.2.1.1"/>
    </reaction>
</comment>
<feature type="binding site" evidence="17">
    <location>
        <position position="358"/>
    </location>
    <ligand>
        <name>substrate</name>
    </ligand>
</feature>
<feature type="binding site" evidence="17">
    <location>
        <position position="247"/>
    </location>
    <ligand>
        <name>substrate</name>
    </ligand>
</feature>
<feature type="binding site" evidence="15">
    <location>
        <position position="243"/>
    </location>
    <ligand>
        <name>Ca(2+)</name>
        <dbReference type="ChEBI" id="CHEBI:29108"/>
        <label>2</label>
    </ligand>
</feature>
<evidence type="ECO:0000313" key="21">
    <source>
        <dbReference type="Proteomes" id="UP000279259"/>
    </source>
</evidence>
<dbReference type="STRING" id="1890683.A0A427YHR8"/>
<feature type="binding site" evidence="15">
    <location>
        <position position="137"/>
    </location>
    <ligand>
        <name>Ca(2+)</name>
        <dbReference type="ChEBI" id="CHEBI:29108"/>
        <label>1</label>
    </ligand>
</feature>
<feature type="disulfide bond" evidence="16">
    <location>
        <begin position="48"/>
        <end position="56"/>
    </location>
</feature>
<feature type="binding site" evidence="15">
    <location>
        <position position="178"/>
    </location>
    <ligand>
        <name>Ca(2+)</name>
        <dbReference type="ChEBI" id="CHEBI:29108"/>
        <label>1</label>
    </ligand>
</feature>
<keyword evidence="6 18" id="KW-0732">Signal</keyword>
<feature type="active site" description="Proton donor" evidence="13">
    <location>
        <position position="243"/>
    </location>
</feature>
<dbReference type="EC" id="3.2.1.1" evidence="4"/>
<keyword evidence="21" id="KW-1185">Reference proteome</keyword>
<dbReference type="PANTHER" id="PTHR10357">
    <property type="entry name" value="ALPHA-AMYLASE FAMILY MEMBER"/>
    <property type="match status" value="1"/>
</dbReference>
<feature type="site" description="Transition state stabilizer" evidence="14">
    <location>
        <position position="311"/>
    </location>
</feature>
<dbReference type="PANTHER" id="PTHR10357:SF215">
    <property type="entry name" value="ALPHA-AMYLASE 1"/>
    <property type="match status" value="1"/>
</dbReference>
<keyword evidence="12" id="KW-0326">Glycosidase</keyword>
<feature type="binding site" evidence="15">
    <location>
        <position position="219"/>
    </location>
    <ligand>
        <name>Ca(2+)</name>
        <dbReference type="ChEBI" id="CHEBI:29108"/>
        <label>2</label>
    </ligand>
</feature>
<evidence type="ECO:0000256" key="17">
    <source>
        <dbReference type="PIRSR" id="PIRSR001024-5"/>
    </source>
</evidence>
<feature type="binding site" evidence="17">
    <location>
        <position position="99"/>
    </location>
    <ligand>
        <name>substrate</name>
    </ligand>
</feature>
<evidence type="ECO:0000256" key="11">
    <source>
        <dbReference type="ARBA" id="ARBA00023277"/>
    </source>
</evidence>
<evidence type="ECO:0000256" key="14">
    <source>
        <dbReference type="PIRSR" id="PIRSR001024-2"/>
    </source>
</evidence>
<dbReference type="AlphaFoldDB" id="A0A427YHR8"/>
<dbReference type="InterPro" id="IPR017853">
    <property type="entry name" value="GH"/>
</dbReference>
<dbReference type="SUPFAM" id="SSF51445">
    <property type="entry name" value="(Trans)glycosidases"/>
    <property type="match status" value="1"/>
</dbReference>
<evidence type="ECO:0000256" key="10">
    <source>
        <dbReference type="ARBA" id="ARBA00023180"/>
    </source>
</evidence>
<evidence type="ECO:0000256" key="2">
    <source>
        <dbReference type="ARBA" id="ARBA00001913"/>
    </source>
</evidence>
<feature type="binding site" evidence="15">
    <location>
        <position position="223"/>
    </location>
    <ligand>
        <name>Ca(2+)</name>
        <dbReference type="ChEBI" id="CHEBI:29108"/>
        <label>1</label>
    </ligand>
</feature>
<comment type="similarity">
    <text evidence="3">Belongs to the glycosyl hydrolase 13 family.</text>
</comment>
<protein>
    <recommendedName>
        <fullName evidence="4">alpha-amylase</fullName>
        <ecNumber evidence="4">3.2.1.1</ecNumber>
    </recommendedName>
</protein>
<dbReference type="Gene3D" id="3.20.20.80">
    <property type="entry name" value="Glycosidases"/>
    <property type="match status" value="1"/>
</dbReference>
<dbReference type="InterPro" id="IPR013780">
    <property type="entry name" value="Glyco_hydro_b"/>
</dbReference>
<dbReference type="InterPro" id="IPR013777">
    <property type="entry name" value="A-amylase-like"/>
</dbReference>
<evidence type="ECO:0000256" key="7">
    <source>
        <dbReference type="ARBA" id="ARBA00022801"/>
    </source>
</evidence>
<evidence type="ECO:0000256" key="8">
    <source>
        <dbReference type="ARBA" id="ARBA00022837"/>
    </source>
</evidence>
<sequence length="539" mass="60182">MYRPIAVLLALLLLPLATCLTQSELRHRSIYQVLTDRFARPDEHMAPCDLARRRYCGGTWKGIERKLGYIQGMGFDTVWISPVVLNVELEDQDAYHGYWATNMFELNPHFGTKQDLVDLSNALHRRGMYLMVDVVANHVGAVSKATFLPGEMYGPFNSPADYHPYCTPTNWNDQLQVEQCWLDERMPDLNTESPHVVRSLHAWIRTLVKTYQIDAIRIDTVKHVRKDFWPDFVREAGVAAIGEILHGDPVYLAPYQRESIPSILDFATFFHLRRAFENTLGSIGELVEMVRRVHQLFPDPTSLGSFLDNHDFPRLAGISPDSALVKNAAVYPLVNDGFPIIYMGQEHGYAGGEDPFNREAIWLSGFNTKTDLYAMFRSLNAARRAAIASHPPYLSTLLRAHQLNNHSLALTKPPLLSVLTNYGSSIPATVLYIPPTQTGYKPLLPVIDVLTEQILATDPRGGLTVPIIAGQPRVFLPLAVHKNLATKEAWLGITPVKIDTAVVAGQGEGKTPLTPGAAHRRTPSLGHRVLSWLGHAKSP</sequence>
<evidence type="ECO:0000256" key="18">
    <source>
        <dbReference type="SAM" id="SignalP"/>
    </source>
</evidence>
<dbReference type="Proteomes" id="UP000279259">
    <property type="component" value="Unassembled WGS sequence"/>
</dbReference>
<name>A0A427YHR8_9TREE</name>
<evidence type="ECO:0000256" key="16">
    <source>
        <dbReference type="PIRSR" id="PIRSR001024-4"/>
    </source>
</evidence>
<keyword evidence="7" id="KW-0378">Hydrolase</keyword>
<comment type="cofactor">
    <cofactor evidence="2">
        <name>Ca(2+)</name>
        <dbReference type="ChEBI" id="CHEBI:29108"/>
    </cofactor>
</comment>
<feature type="active site" description="Nucleophile" evidence="13">
    <location>
        <position position="219"/>
    </location>
</feature>
<feature type="signal peptide" evidence="18">
    <location>
        <begin position="1"/>
        <end position="19"/>
    </location>
</feature>
<dbReference type="OrthoDB" id="204980at2759"/>
<evidence type="ECO:0000256" key="9">
    <source>
        <dbReference type="ARBA" id="ARBA00023157"/>
    </source>
</evidence>
<evidence type="ECO:0000256" key="15">
    <source>
        <dbReference type="PIRSR" id="PIRSR001024-3"/>
    </source>
</evidence>
<accession>A0A427YHR8</accession>
<dbReference type="Pfam" id="PF09260">
    <property type="entry name" value="A_amylase_dom_C"/>
    <property type="match status" value="1"/>
</dbReference>
<dbReference type="SUPFAM" id="SSF51011">
    <property type="entry name" value="Glycosyl hydrolase domain"/>
    <property type="match status" value="1"/>
</dbReference>